<organism evidence="1 2">
    <name type="scientific">Eumeta variegata</name>
    <name type="common">Bagworm moth</name>
    <name type="synonym">Eumeta japonica</name>
    <dbReference type="NCBI Taxonomy" id="151549"/>
    <lineage>
        <taxon>Eukaryota</taxon>
        <taxon>Metazoa</taxon>
        <taxon>Ecdysozoa</taxon>
        <taxon>Arthropoda</taxon>
        <taxon>Hexapoda</taxon>
        <taxon>Insecta</taxon>
        <taxon>Pterygota</taxon>
        <taxon>Neoptera</taxon>
        <taxon>Endopterygota</taxon>
        <taxon>Lepidoptera</taxon>
        <taxon>Glossata</taxon>
        <taxon>Ditrysia</taxon>
        <taxon>Tineoidea</taxon>
        <taxon>Psychidae</taxon>
        <taxon>Oiketicinae</taxon>
        <taxon>Eumeta</taxon>
    </lineage>
</organism>
<proteinExistence type="predicted"/>
<evidence type="ECO:0000313" key="1">
    <source>
        <dbReference type="EMBL" id="GBP91084.1"/>
    </source>
</evidence>
<reference evidence="1 2" key="1">
    <citation type="journal article" date="2019" name="Commun. Biol.">
        <title>The bagworm genome reveals a unique fibroin gene that provides high tensile strength.</title>
        <authorList>
            <person name="Kono N."/>
            <person name="Nakamura H."/>
            <person name="Ohtoshi R."/>
            <person name="Tomita M."/>
            <person name="Numata K."/>
            <person name="Arakawa K."/>
        </authorList>
    </citation>
    <scope>NUCLEOTIDE SEQUENCE [LARGE SCALE GENOMIC DNA]</scope>
</reference>
<comment type="caution">
    <text evidence="1">The sequence shown here is derived from an EMBL/GenBank/DDBJ whole genome shotgun (WGS) entry which is preliminary data.</text>
</comment>
<dbReference type="EMBL" id="BGZK01002140">
    <property type="protein sequence ID" value="GBP91084.1"/>
    <property type="molecule type" value="Genomic_DNA"/>
</dbReference>
<name>A0A4C1ZVE6_EUMVA</name>
<keyword evidence="2" id="KW-1185">Reference proteome</keyword>
<gene>
    <name evidence="1" type="ORF">EVAR_68427_1</name>
</gene>
<sequence length="110" mass="12079">MFEDTSSSGSFKSVVKFHENKKDDDEDSCLFGVSSRVTPCVSAVKPPQLHCETLAARIARRASPRRTAPHLLALIRRTQVAQAATRACAFAHASDSPPRCFIVMRNPPLI</sequence>
<dbReference type="Proteomes" id="UP000299102">
    <property type="component" value="Unassembled WGS sequence"/>
</dbReference>
<accession>A0A4C1ZVE6</accession>
<evidence type="ECO:0000313" key="2">
    <source>
        <dbReference type="Proteomes" id="UP000299102"/>
    </source>
</evidence>
<dbReference type="AlphaFoldDB" id="A0A4C1ZVE6"/>
<protein>
    <submittedName>
        <fullName evidence="1">Uncharacterized protein</fullName>
    </submittedName>
</protein>